<sequence>MAQSNNNDPSYDSNLLQYLLDQDMTPFNNYSAAPALPTTSAATVSAPAAASQEASQPRSKKTASVLPTLLPSTPYSYKQAPSKMRTVMPIQPKVTASVAASTATASAITGTPPVSIAATTVTASASTAAPLDVWVQQFQQLQQMHYQQQHQLLSSTLFSNIMQENSKSSSTAAGRPSSAHRGNSSDRSNSPSSSSDKSEHNPIYPSPPIKDNIHMDSDSEDFEINGSDPLKPSESELKNMTSKERRQLRNKLSARNFRVRRKEYIGTLENQVKEARREAADLQRRLIQSELNCQFLRQELETARFSQSLFTSGHMSKDQANLLASLLHPHTESFPSTGAASNPAVVPNMSASLQQSVDWPNTLALPTGNSSQSNSNVQAPPTQSNSTLAAELSQPCLQPFVPFDGDWNLFINRVEVPEAIVDPKRDHPNDNVINNDLLARYEAARLEDEVDEQMRRELKAHMERKLAQTYLVMPKDELAASPRQTLLQDELVLQTVVYMLMIQLTHSLFEAATLSKLDMVTMFKTMDGSLREKMVKEDRERQKMCAGPCSFSEWRESWIRKRWPSFFNNRVRLSELSRMSGEAAAAGQGEEMDVVETARKMEEGVADKTVEVPRVNFFVRHLLPTWAKCPEILEKERLEDEARARREHKGHLESGSKALQALLKVVA</sequence>
<dbReference type="GO" id="GO:0003700">
    <property type="term" value="F:DNA-binding transcription factor activity"/>
    <property type="evidence" value="ECO:0007669"/>
    <property type="project" value="InterPro"/>
</dbReference>
<feature type="region of interest" description="Disordered" evidence="8">
    <location>
        <begin position="360"/>
        <end position="389"/>
    </location>
</feature>
<organism evidence="10 11">
    <name type="scientific">Mortierella alpina</name>
    <name type="common">Oleaginous fungus</name>
    <name type="synonym">Mortierella renispora</name>
    <dbReference type="NCBI Taxonomy" id="64518"/>
    <lineage>
        <taxon>Eukaryota</taxon>
        <taxon>Fungi</taxon>
        <taxon>Fungi incertae sedis</taxon>
        <taxon>Mucoromycota</taxon>
        <taxon>Mortierellomycotina</taxon>
        <taxon>Mortierellomycetes</taxon>
        <taxon>Mortierellales</taxon>
        <taxon>Mortierellaceae</taxon>
        <taxon>Mortierella</taxon>
    </lineage>
</organism>
<feature type="domain" description="BZIP" evidence="9">
    <location>
        <begin position="240"/>
        <end position="303"/>
    </location>
</feature>
<keyword evidence="5" id="KW-0804">Transcription</keyword>
<evidence type="ECO:0000256" key="2">
    <source>
        <dbReference type="ARBA" id="ARBA00007163"/>
    </source>
</evidence>
<name>A0A9P8IEC2_MORAP</name>
<dbReference type="CDD" id="cd14810">
    <property type="entry name" value="bZIP_u1"/>
    <property type="match status" value="1"/>
</dbReference>
<dbReference type="PROSITE" id="PS00036">
    <property type="entry name" value="BZIP_BASIC"/>
    <property type="match status" value="1"/>
</dbReference>
<dbReference type="SMART" id="SM00338">
    <property type="entry name" value="BRLZ"/>
    <property type="match status" value="1"/>
</dbReference>
<protein>
    <recommendedName>
        <fullName evidence="9">BZIP domain-containing protein</fullName>
    </recommendedName>
</protein>
<evidence type="ECO:0000256" key="8">
    <source>
        <dbReference type="SAM" id="MobiDB-lite"/>
    </source>
</evidence>
<dbReference type="PANTHER" id="PTHR47416:SF8">
    <property type="entry name" value="BASIC-LEUCINE ZIPPER TRANSCRIPTION FACTOR E-RELATED"/>
    <property type="match status" value="1"/>
</dbReference>
<dbReference type="PANTHER" id="PTHR47416">
    <property type="entry name" value="BASIC-LEUCINE ZIPPER TRANSCRIPTION FACTOR F-RELATED"/>
    <property type="match status" value="1"/>
</dbReference>
<feature type="compositionally biased region" description="Basic and acidic residues" evidence="8">
    <location>
        <begin position="231"/>
        <end position="247"/>
    </location>
</feature>
<feature type="compositionally biased region" description="Polar residues" evidence="8">
    <location>
        <begin position="367"/>
        <end position="388"/>
    </location>
</feature>
<proteinExistence type="inferred from homology"/>
<evidence type="ECO:0000256" key="3">
    <source>
        <dbReference type="ARBA" id="ARBA00023015"/>
    </source>
</evidence>
<dbReference type="GO" id="GO:0005634">
    <property type="term" value="C:nucleus"/>
    <property type="evidence" value="ECO:0007669"/>
    <property type="project" value="UniProtKB-SubCell"/>
</dbReference>
<dbReference type="PROSITE" id="PS50217">
    <property type="entry name" value="BZIP"/>
    <property type="match status" value="1"/>
</dbReference>
<dbReference type="AlphaFoldDB" id="A0A9P8IEC2"/>
<dbReference type="InterPro" id="IPR004827">
    <property type="entry name" value="bZIP"/>
</dbReference>
<keyword evidence="6" id="KW-0539">Nucleus</keyword>
<comment type="similarity">
    <text evidence="2">Belongs to the bZIP family.</text>
</comment>
<dbReference type="InterPro" id="IPR046347">
    <property type="entry name" value="bZIP_sf"/>
</dbReference>
<evidence type="ECO:0000256" key="7">
    <source>
        <dbReference type="SAM" id="Coils"/>
    </source>
</evidence>
<dbReference type="GO" id="GO:0003677">
    <property type="term" value="F:DNA binding"/>
    <property type="evidence" value="ECO:0007669"/>
    <property type="project" value="UniProtKB-KW"/>
</dbReference>
<dbReference type="EMBL" id="JAIFTL010000008">
    <property type="protein sequence ID" value="KAG9327169.1"/>
    <property type="molecule type" value="Genomic_DNA"/>
</dbReference>
<evidence type="ECO:0000313" key="11">
    <source>
        <dbReference type="Proteomes" id="UP000717515"/>
    </source>
</evidence>
<comment type="caution">
    <text evidence="10">The sequence shown here is derived from an EMBL/GenBank/DDBJ whole genome shotgun (WGS) entry which is preliminary data.</text>
</comment>
<gene>
    <name evidence="10" type="ORF">KVV02_000885</name>
</gene>
<accession>A0A9P8IEC2</accession>
<feature type="coiled-coil region" evidence="7">
    <location>
        <begin position="265"/>
        <end position="299"/>
    </location>
</feature>
<feature type="compositionally biased region" description="Low complexity" evidence="8">
    <location>
        <begin position="185"/>
        <end position="195"/>
    </location>
</feature>
<evidence type="ECO:0000259" key="9">
    <source>
        <dbReference type="PROSITE" id="PS50217"/>
    </source>
</evidence>
<feature type="region of interest" description="Disordered" evidence="8">
    <location>
        <begin position="164"/>
        <end position="249"/>
    </location>
</feature>
<dbReference type="Gene3D" id="1.20.5.170">
    <property type="match status" value="1"/>
</dbReference>
<keyword evidence="7" id="KW-0175">Coiled coil</keyword>
<evidence type="ECO:0000256" key="1">
    <source>
        <dbReference type="ARBA" id="ARBA00004123"/>
    </source>
</evidence>
<evidence type="ECO:0000256" key="6">
    <source>
        <dbReference type="ARBA" id="ARBA00023242"/>
    </source>
</evidence>
<evidence type="ECO:0000256" key="4">
    <source>
        <dbReference type="ARBA" id="ARBA00023125"/>
    </source>
</evidence>
<keyword evidence="4" id="KW-0238">DNA-binding</keyword>
<comment type="subcellular location">
    <subcellularLocation>
        <location evidence="1">Nucleus</location>
    </subcellularLocation>
</comment>
<evidence type="ECO:0000313" key="10">
    <source>
        <dbReference type="EMBL" id="KAG9327169.1"/>
    </source>
</evidence>
<evidence type="ECO:0000256" key="5">
    <source>
        <dbReference type="ARBA" id="ARBA00023163"/>
    </source>
</evidence>
<keyword evidence="3" id="KW-0805">Transcription regulation</keyword>
<dbReference type="SUPFAM" id="SSF57959">
    <property type="entry name" value="Leucine zipper domain"/>
    <property type="match status" value="1"/>
</dbReference>
<dbReference type="Proteomes" id="UP000717515">
    <property type="component" value="Unassembled WGS sequence"/>
</dbReference>
<reference evidence="10" key="1">
    <citation type="submission" date="2021-07" db="EMBL/GenBank/DDBJ databases">
        <title>Draft genome of Mortierella alpina, strain LL118, isolated from an aspen leaf litter sample.</title>
        <authorList>
            <person name="Yang S."/>
            <person name="Vinatzer B.A."/>
        </authorList>
    </citation>
    <scope>NUCLEOTIDE SEQUENCE</scope>
    <source>
        <strain evidence="10">LL118</strain>
    </source>
</reference>